<dbReference type="InterPro" id="IPR029016">
    <property type="entry name" value="GAF-like_dom_sf"/>
</dbReference>
<keyword evidence="3" id="KW-0597">Phosphoprotein</keyword>
<dbReference type="Pfam" id="PF00512">
    <property type="entry name" value="HisKA"/>
    <property type="match status" value="1"/>
</dbReference>
<dbReference type="GeneID" id="89466803"/>
<dbReference type="InterPro" id="IPR004358">
    <property type="entry name" value="Sig_transdc_His_kin-like_C"/>
</dbReference>
<dbReference type="Gene3D" id="3.30.450.40">
    <property type="match status" value="1"/>
</dbReference>
<dbReference type="Proteomes" id="UP000006315">
    <property type="component" value="Unassembled WGS sequence"/>
</dbReference>
<keyword evidence="4" id="KW-0808">Transferase</keyword>
<keyword evidence="12" id="KW-1185">Reference proteome</keyword>
<dbReference type="STRING" id="1131731.BAZO_03705"/>
<dbReference type="InterPro" id="IPR003594">
    <property type="entry name" value="HATPase_dom"/>
</dbReference>
<keyword evidence="8" id="KW-0902">Two-component regulatory system</keyword>
<dbReference type="RefSeq" id="WP_003329915.1">
    <property type="nucleotide sequence ID" value="NZ_AJLR01000038.1"/>
</dbReference>
<evidence type="ECO:0000256" key="5">
    <source>
        <dbReference type="ARBA" id="ARBA00022741"/>
    </source>
</evidence>
<dbReference type="GO" id="GO:0000155">
    <property type="term" value="F:phosphorelay sensor kinase activity"/>
    <property type="evidence" value="ECO:0007669"/>
    <property type="project" value="InterPro"/>
</dbReference>
<evidence type="ECO:0000256" key="3">
    <source>
        <dbReference type="ARBA" id="ARBA00022553"/>
    </source>
</evidence>
<dbReference type="PROSITE" id="PS50112">
    <property type="entry name" value="PAS"/>
    <property type="match status" value="1"/>
</dbReference>
<accession>K6CBW1</accession>
<dbReference type="PANTHER" id="PTHR43065">
    <property type="entry name" value="SENSOR HISTIDINE KINASE"/>
    <property type="match status" value="1"/>
</dbReference>
<dbReference type="PRINTS" id="PR00344">
    <property type="entry name" value="BCTRLSENSOR"/>
</dbReference>
<dbReference type="CDD" id="cd00130">
    <property type="entry name" value="PAS"/>
    <property type="match status" value="1"/>
</dbReference>
<dbReference type="Pfam" id="PF02518">
    <property type="entry name" value="HATPase_c"/>
    <property type="match status" value="1"/>
</dbReference>
<evidence type="ECO:0000256" key="1">
    <source>
        <dbReference type="ARBA" id="ARBA00000085"/>
    </source>
</evidence>
<dbReference type="NCBIfam" id="TIGR00229">
    <property type="entry name" value="sensory_box"/>
    <property type="match status" value="1"/>
</dbReference>
<dbReference type="CDD" id="cd00082">
    <property type="entry name" value="HisKA"/>
    <property type="match status" value="1"/>
</dbReference>
<evidence type="ECO:0000256" key="8">
    <source>
        <dbReference type="ARBA" id="ARBA00023012"/>
    </source>
</evidence>
<dbReference type="SUPFAM" id="SSF47384">
    <property type="entry name" value="Homodimeric domain of signal transducing histidine kinase"/>
    <property type="match status" value="1"/>
</dbReference>
<dbReference type="AlphaFoldDB" id="K6CBW1"/>
<dbReference type="EMBL" id="AJLR01000038">
    <property type="protein sequence ID" value="EKN68600.1"/>
    <property type="molecule type" value="Genomic_DNA"/>
</dbReference>
<dbReference type="SUPFAM" id="SSF55785">
    <property type="entry name" value="PYP-like sensor domain (PAS domain)"/>
    <property type="match status" value="1"/>
</dbReference>
<comment type="caution">
    <text evidence="11">The sequence shown here is derived from an EMBL/GenBank/DDBJ whole genome shotgun (WGS) entry which is preliminary data.</text>
</comment>
<keyword evidence="5" id="KW-0547">Nucleotide-binding</keyword>
<protein>
    <recommendedName>
        <fullName evidence="2">histidine kinase</fullName>
        <ecNumber evidence="2">2.7.13.3</ecNumber>
    </recommendedName>
</protein>
<dbReference type="GO" id="GO:0006355">
    <property type="term" value="P:regulation of DNA-templated transcription"/>
    <property type="evidence" value="ECO:0007669"/>
    <property type="project" value="InterPro"/>
</dbReference>
<feature type="domain" description="Histidine kinase" evidence="9">
    <location>
        <begin position="325"/>
        <end position="535"/>
    </location>
</feature>
<dbReference type="InterPro" id="IPR003661">
    <property type="entry name" value="HisK_dim/P_dom"/>
</dbReference>
<feature type="domain" description="PAS" evidence="10">
    <location>
        <begin position="197"/>
        <end position="243"/>
    </location>
</feature>
<dbReference type="SMART" id="SM00387">
    <property type="entry name" value="HATPase_c"/>
    <property type="match status" value="1"/>
</dbReference>
<evidence type="ECO:0000256" key="2">
    <source>
        <dbReference type="ARBA" id="ARBA00012438"/>
    </source>
</evidence>
<keyword evidence="6 11" id="KW-0418">Kinase</keyword>
<comment type="catalytic activity">
    <reaction evidence="1">
        <text>ATP + protein L-histidine = ADP + protein N-phospho-L-histidine.</text>
        <dbReference type="EC" id="2.7.13.3"/>
    </reaction>
</comment>
<name>K6CBW1_SCHAZ</name>
<evidence type="ECO:0000259" key="10">
    <source>
        <dbReference type="PROSITE" id="PS50112"/>
    </source>
</evidence>
<dbReference type="EC" id="2.7.13.3" evidence="2"/>
<dbReference type="SMART" id="SM00091">
    <property type="entry name" value="PAS"/>
    <property type="match status" value="1"/>
</dbReference>
<dbReference type="Pfam" id="PF00989">
    <property type="entry name" value="PAS"/>
    <property type="match status" value="1"/>
</dbReference>
<sequence length="540" mass="61458">MMRTESWYTLNSKYNCEHIYGMDPHAIPKLFQIITPEELEEKKQIYAELIHLTKFFVKKLFFFLSEVPAMIIITDDSCNVLKVMGNEDLKKKIGINEGISFVEKYAGTNSIFLCLNHNQPIQVKGSEHFHDALHNISCSSCKFSLNNGLTGTITLMTTVDKSSSFHLGLVSSAVDSIEREIELNKKNKQLNLFNQIIINSTKNGIIITDQNGIITDFNEAAESYTGFKRQDVIGYSIETYEDEFKGFSHYIEKVLKDHEKFENIEIHFYNNKFTKVCLFDALPIYDGDQFIGAFCQFRDITDRFELEQQVIANEKLSIIGKMSASLAHEIRNPLTPISGFLHLLENNFDSSKSPEYFKIINDELERMKELINNFVIVSKPEAPFKKEVNIPKLLQNTIQFMETQANLHNVSIKFTDKVNEDDLSIYIDKNQIKQVLINLIQNAIEEMHAGGEINIVLNKDTSTNRVEISVIDQGSGIDQEVLNNLFTPFLTTKPSGTGLGLSVCHRIIKNHNGEIDVETIKNKGTTFKIKLPINGTRAQA</sequence>
<evidence type="ECO:0000256" key="7">
    <source>
        <dbReference type="ARBA" id="ARBA00022840"/>
    </source>
</evidence>
<dbReference type="Gene3D" id="3.30.565.10">
    <property type="entry name" value="Histidine kinase-like ATPase, C-terminal domain"/>
    <property type="match status" value="1"/>
</dbReference>
<dbReference type="InterPro" id="IPR035965">
    <property type="entry name" value="PAS-like_dom_sf"/>
</dbReference>
<keyword evidence="7" id="KW-0067">ATP-binding</keyword>
<proteinExistence type="predicted"/>
<dbReference type="PROSITE" id="PS50109">
    <property type="entry name" value="HIS_KIN"/>
    <property type="match status" value="1"/>
</dbReference>
<organism evidence="11 12">
    <name type="scientific">Schinkia azotoformans LMG 9581</name>
    <dbReference type="NCBI Taxonomy" id="1131731"/>
    <lineage>
        <taxon>Bacteria</taxon>
        <taxon>Bacillati</taxon>
        <taxon>Bacillota</taxon>
        <taxon>Bacilli</taxon>
        <taxon>Bacillales</taxon>
        <taxon>Bacillaceae</taxon>
        <taxon>Calidifontibacillus/Schinkia group</taxon>
        <taxon>Schinkia</taxon>
    </lineage>
</organism>
<reference evidence="11 12" key="1">
    <citation type="journal article" date="2012" name="Front. Microbiol.">
        <title>Redundancy and modularity in membrane-associated dissimilatory nitrate reduction in Bacillus.</title>
        <authorList>
            <person name="Heylen K."/>
            <person name="Keltjens J."/>
        </authorList>
    </citation>
    <scope>NUCLEOTIDE SEQUENCE [LARGE SCALE GENOMIC DNA]</scope>
    <source>
        <strain evidence="11 12">LMG 9581</strain>
    </source>
</reference>
<dbReference type="SUPFAM" id="SSF55874">
    <property type="entry name" value="ATPase domain of HSP90 chaperone/DNA topoisomerase II/histidine kinase"/>
    <property type="match status" value="1"/>
</dbReference>
<dbReference type="InterPro" id="IPR013767">
    <property type="entry name" value="PAS_fold"/>
</dbReference>
<dbReference type="Gene3D" id="1.10.287.130">
    <property type="match status" value="1"/>
</dbReference>
<evidence type="ECO:0000256" key="6">
    <source>
        <dbReference type="ARBA" id="ARBA00022777"/>
    </source>
</evidence>
<dbReference type="Gene3D" id="3.30.450.20">
    <property type="entry name" value="PAS domain"/>
    <property type="match status" value="1"/>
</dbReference>
<dbReference type="SMART" id="SM00388">
    <property type="entry name" value="HisKA"/>
    <property type="match status" value="1"/>
</dbReference>
<dbReference type="InterPro" id="IPR005467">
    <property type="entry name" value="His_kinase_dom"/>
</dbReference>
<dbReference type="InterPro" id="IPR000014">
    <property type="entry name" value="PAS"/>
</dbReference>
<evidence type="ECO:0000256" key="4">
    <source>
        <dbReference type="ARBA" id="ARBA00022679"/>
    </source>
</evidence>
<dbReference type="PANTHER" id="PTHR43065:SF10">
    <property type="entry name" value="PEROXIDE STRESS-ACTIVATED HISTIDINE KINASE MAK3"/>
    <property type="match status" value="1"/>
</dbReference>
<evidence type="ECO:0000259" key="9">
    <source>
        <dbReference type="PROSITE" id="PS50109"/>
    </source>
</evidence>
<evidence type="ECO:0000313" key="11">
    <source>
        <dbReference type="EMBL" id="EKN68600.1"/>
    </source>
</evidence>
<dbReference type="InterPro" id="IPR036097">
    <property type="entry name" value="HisK_dim/P_sf"/>
</dbReference>
<evidence type="ECO:0000313" key="12">
    <source>
        <dbReference type="Proteomes" id="UP000006315"/>
    </source>
</evidence>
<dbReference type="GO" id="GO:0005524">
    <property type="term" value="F:ATP binding"/>
    <property type="evidence" value="ECO:0007669"/>
    <property type="project" value="UniProtKB-KW"/>
</dbReference>
<dbReference type="PATRIC" id="fig|1131731.3.peg.773"/>
<gene>
    <name evidence="11" type="ORF">BAZO_03705</name>
</gene>
<dbReference type="InterPro" id="IPR036890">
    <property type="entry name" value="HATPase_C_sf"/>
</dbReference>